<evidence type="ECO:0008006" key="16">
    <source>
        <dbReference type="Google" id="ProtNLM"/>
    </source>
</evidence>
<feature type="binding site" evidence="7">
    <location>
        <begin position="363"/>
        <end position="368"/>
    </location>
    <ligand>
        <name>ATP</name>
        <dbReference type="ChEBI" id="CHEBI:30616"/>
    </ligand>
</feature>
<evidence type="ECO:0000313" key="12">
    <source>
        <dbReference type="EMBL" id="ETL41709.1"/>
    </source>
</evidence>
<reference evidence="13" key="1">
    <citation type="submission" date="2013-11" db="EMBL/GenBank/DDBJ databases">
        <title>The Genome Sequence of Phytophthora parasitica CHvinca01.</title>
        <authorList>
            <consortium name="The Broad Institute Genomics Platform"/>
            <person name="Russ C."/>
            <person name="Tyler B."/>
            <person name="Panabieres F."/>
            <person name="Shan W."/>
            <person name="Tripathy S."/>
            <person name="Grunwald N."/>
            <person name="Machado M."/>
            <person name="Johnson C.S."/>
            <person name="Arredondo F."/>
            <person name="Hong C."/>
            <person name="Coffey M."/>
            <person name="Young S.K."/>
            <person name="Zeng Q."/>
            <person name="Gargeya S."/>
            <person name="Fitzgerald M."/>
            <person name="Abouelleil A."/>
            <person name="Alvarado L."/>
            <person name="Chapman S.B."/>
            <person name="Gainer-Dewar J."/>
            <person name="Goldberg J."/>
            <person name="Griggs A."/>
            <person name="Gujja S."/>
            <person name="Hansen M."/>
            <person name="Howarth C."/>
            <person name="Imamovic A."/>
            <person name="Ireland A."/>
            <person name="Larimer J."/>
            <person name="McCowan C."/>
            <person name="Murphy C."/>
            <person name="Pearson M."/>
            <person name="Poon T.W."/>
            <person name="Priest M."/>
            <person name="Roberts A."/>
            <person name="Saif S."/>
            <person name="Shea T."/>
            <person name="Sykes S."/>
            <person name="Wortman J."/>
            <person name="Nusbaum C."/>
            <person name="Birren B."/>
        </authorList>
    </citation>
    <scope>NUCLEOTIDE SEQUENCE [LARGE SCALE GENOMIC DNA]</scope>
    <source>
        <strain evidence="13">CHvinca01</strain>
    </source>
</reference>
<dbReference type="GO" id="GO:0004111">
    <property type="term" value="F:creatine kinase activity"/>
    <property type="evidence" value="ECO:0007669"/>
    <property type="project" value="InterPro"/>
</dbReference>
<dbReference type="Proteomes" id="UP000053236">
    <property type="component" value="Unassembled WGS sequence"/>
</dbReference>
<reference evidence="12 15" key="3">
    <citation type="submission" date="2013-11" db="EMBL/GenBank/DDBJ databases">
        <title>The Genome Sequence of Phytophthora parasitica CJ05E6.</title>
        <authorList>
            <consortium name="The Broad Institute Genomics Platform"/>
            <person name="Russ C."/>
            <person name="Tyler B."/>
            <person name="Panabieres F."/>
            <person name="Shan W."/>
            <person name="Tripathy S."/>
            <person name="Grunwald N."/>
            <person name="Machado M."/>
            <person name="Johnson C.S."/>
            <person name="Arredondo F."/>
            <person name="Hong C."/>
            <person name="Coffey M."/>
            <person name="Young S.K."/>
            <person name="Zeng Q."/>
            <person name="Gargeya S."/>
            <person name="Fitzgerald M."/>
            <person name="Abouelleil A."/>
            <person name="Alvarado L."/>
            <person name="Chapman S.B."/>
            <person name="Gainer-Dewar J."/>
            <person name="Goldberg J."/>
            <person name="Griggs A."/>
            <person name="Gujja S."/>
            <person name="Hansen M."/>
            <person name="Howarth C."/>
            <person name="Imamovic A."/>
            <person name="Ireland A."/>
            <person name="Larimer J."/>
            <person name="McCowan C."/>
            <person name="Murphy C."/>
            <person name="Pearson M."/>
            <person name="Poon T.W."/>
            <person name="Priest M."/>
            <person name="Roberts A."/>
            <person name="Saif S."/>
            <person name="Shea T."/>
            <person name="Sykes S."/>
            <person name="Wortman J."/>
            <person name="Nusbaum C."/>
            <person name="Birren B."/>
        </authorList>
    </citation>
    <scope>NUCLEOTIDE SEQUENCE [LARGE SCALE GENOMIC DNA]</scope>
    <source>
        <strain evidence="12 15">CJ05E6</strain>
    </source>
</reference>
<dbReference type="EMBL" id="KI672563">
    <property type="protein sequence ID" value="ETL41709.1"/>
    <property type="molecule type" value="Genomic_DNA"/>
</dbReference>
<feature type="binding site" evidence="7">
    <location>
        <begin position="557"/>
        <end position="561"/>
    </location>
    <ligand>
        <name>ATP</name>
        <dbReference type="ChEBI" id="CHEBI:30616"/>
    </ligand>
</feature>
<evidence type="ECO:0000256" key="4">
    <source>
        <dbReference type="ARBA" id="ARBA00022777"/>
    </source>
</evidence>
<evidence type="ECO:0000256" key="1">
    <source>
        <dbReference type="ARBA" id="ARBA00006798"/>
    </source>
</evidence>
<dbReference type="AlphaFoldDB" id="W2LBS9"/>
<evidence type="ECO:0000259" key="9">
    <source>
        <dbReference type="PROSITE" id="PS51509"/>
    </source>
</evidence>
<dbReference type="OrthoDB" id="430219at2759"/>
<dbReference type="SUPFAM" id="SSF48034">
    <property type="entry name" value="Guanido kinase N-terminal domain"/>
    <property type="match status" value="2"/>
</dbReference>
<feature type="non-terminal residue" evidence="13">
    <location>
        <position position="1"/>
    </location>
</feature>
<reference evidence="14" key="4">
    <citation type="submission" date="2013-11" db="EMBL/GenBank/DDBJ databases">
        <title>The Genome Sequence of Phytophthora parasitica IAC_01/95.</title>
        <authorList>
            <consortium name="The Broad Institute Genomics Platform"/>
            <person name="Russ C."/>
            <person name="Tyler B."/>
            <person name="Panabieres F."/>
            <person name="Shan W."/>
            <person name="Tripathy S."/>
            <person name="Grunwald N."/>
            <person name="Machado M."/>
            <person name="Johnson C.S."/>
            <person name="Arredondo F."/>
            <person name="Hong C."/>
            <person name="Coffey M."/>
            <person name="Young S.K."/>
            <person name="Zeng Q."/>
            <person name="Gargeya S."/>
            <person name="Fitzgerald M."/>
            <person name="Abouelleil A."/>
            <person name="Alvarado L."/>
            <person name="Chapman S.B."/>
            <person name="Gainer-Dewar J."/>
            <person name="Goldberg J."/>
            <person name="Griggs A."/>
            <person name="Gujja S."/>
            <person name="Hansen M."/>
            <person name="Howarth C."/>
            <person name="Imamovic A."/>
            <person name="Ireland A."/>
            <person name="Larimer J."/>
            <person name="McCowan C."/>
            <person name="Murphy C."/>
            <person name="Pearson M."/>
            <person name="Poon T.W."/>
            <person name="Priest M."/>
            <person name="Roberts A."/>
            <person name="Saif S."/>
            <person name="Shea T."/>
            <person name="Sykes S."/>
            <person name="Wortman J."/>
            <person name="Nusbaum C."/>
            <person name="Birren B."/>
        </authorList>
    </citation>
    <scope>NUCLEOTIDE SEQUENCE [LARGE SCALE GENOMIC DNA]</scope>
    <source>
        <strain evidence="14">IAC_01/95</strain>
    </source>
</reference>
<keyword evidence="4 7" id="KW-0418">Kinase</keyword>
<dbReference type="FunFam" id="1.10.135.10:FF:000004">
    <property type="entry name" value="Creatine kinase, flagellar"/>
    <property type="match status" value="2"/>
</dbReference>
<evidence type="ECO:0000313" key="11">
    <source>
        <dbReference type="EMBL" id="ETK88309.1"/>
    </source>
</evidence>
<dbReference type="EMBL" id="KI685957">
    <property type="protein sequence ID" value="ETK88309.1"/>
    <property type="molecule type" value="Genomic_DNA"/>
</dbReference>
<dbReference type="InterPro" id="IPR022414">
    <property type="entry name" value="ATP-guanido_PTrfase_cat"/>
</dbReference>
<dbReference type="PROSITE" id="PS00112">
    <property type="entry name" value="PHOSPHAGEN_KINASE"/>
    <property type="match status" value="2"/>
</dbReference>
<dbReference type="Proteomes" id="UP000054532">
    <property type="component" value="Unassembled WGS sequence"/>
</dbReference>
<feature type="domain" description="Phosphagen kinase C-terminal" evidence="10">
    <location>
        <begin position="166"/>
        <end position="410"/>
    </location>
</feature>
<dbReference type="InterPro" id="IPR036802">
    <property type="entry name" value="ATP-guanido_PTrfase_N_sf"/>
</dbReference>
<dbReference type="PANTHER" id="PTHR11547">
    <property type="entry name" value="ARGININE OR CREATINE KINASE"/>
    <property type="match status" value="1"/>
</dbReference>
<feature type="binding site" evidence="7">
    <location>
        <position position="232"/>
    </location>
    <ligand>
        <name>ATP</name>
        <dbReference type="ChEBI" id="CHEBI:30616"/>
    </ligand>
</feature>
<feature type="binding site" evidence="7">
    <location>
        <position position="278"/>
    </location>
    <ligand>
        <name>ATP</name>
        <dbReference type="ChEBI" id="CHEBI:30616"/>
    </ligand>
</feature>
<dbReference type="FunFam" id="3.30.590.10:FF:000002">
    <property type="entry name" value="Creatine kinase S-type, mitochondrial"/>
    <property type="match status" value="2"/>
</dbReference>
<keyword evidence="5 7" id="KW-0067">ATP-binding</keyword>
<name>W2LBS9_PHYNI</name>
<comment type="similarity">
    <text evidence="1 6 8">Belongs to the ATP:guanido phosphotransferase family.</text>
</comment>
<sequence length="818" mass="89240">HASCHCDLRANPLILQSELQAAQVSASLQRLHTMAEDATAAAAVSPNKLAQKISTAQLTDAKITGFPQFTPAHRSLMAKHLSIEIYSQLKEIKTSTGYTLDRAIQTGVDNPHLGVGVTAGDEECYELFKPLFDPVIEGWHGYKPDDHHKCDMDPSHVTNGKLPDEFVISTRIRAGRNIRGMPLPPATSRAHRKDVMNLLQSALGDMSGDLAGKFYKLSEMSPEDEQQLITDHFLFQKPGGGTLLEAAGAARDWPSARGIFHNNDKTFLVWCNEEDHMRVISMQDGGDVGAVFERFCRAIKSVEESIKAKGKEFMYNEHLGFIGTCPSNLGTGLRASVMVKLPKLTEDVARFEKICSLLHLQPRGTAGEHSASVGGVYDVSNKQRIGHSEAELVQTMINGITLLIAMEQKLVAGESIDALIPTESAAPVVIDAGPPLVASTTSTAVLPSHEDNYPEFTAKHRSLMAKHLTKELYDKLKDKHSSKGYTLDMAIQTGIDNPHLGVGVVAGDEECYEVFKELYDPVIEGWHGFKPDDKHHTDMDAAKLVNADKIDNAYVQSTRVRAGRNIRGLSLPPGTTRSERLEVENLIATGLSTLTDELKGKYYPLSNMTKEEEDQLQKDHFLFQKPGGGTLLTGAGAARDWPSGRGIFHNDQKTFLVWCNEEDHMRVISMQSDGNIVEVFARWVKAVTAVEESIKANGYAFMHNDHLGFLGTCPSNLGTGLRASMFVKLEKLGADPHALEAVCAPLGLQPRGSAGEHSAAVGGMWDISNKARIGKSEVELVQTMIDGVGKLIELEKELEAGKTYADVLASVGVTQSAH</sequence>
<feature type="binding site" evidence="7">
    <location>
        <begin position="334"/>
        <end position="338"/>
    </location>
    <ligand>
        <name>ATP</name>
        <dbReference type="ChEBI" id="CHEBI:30616"/>
    </ligand>
</feature>
<evidence type="ECO:0000313" key="13">
    <source>
        <dbReference type="EMBL" id="ETL94866.1"/>
    </source>
</evidence>
<dbReference type="GO" id="GO:0005524">
    <property type="term" value="F:ATP binding"/>
    <property type="evidence" value="ECO:0007669"/>
    <property type="project" value="UniProtKB-UniRule"/>
</dbReference>
<feature type="binding site" evidence="7">
    <location>
        <begin position="169"/>
        <end position="173"/>
    </location>
    <ligand>
        <name>ATP</name>
        <dbReference type="ChEBI" id="CHEBI:30616"/>
    </ligand>
</feature>
<feature type="binding site" evidence="7">
    <location>
        <begin position="751"/>
        <end position="756"/>
    </location>
    <ligand>
        <name>ATP</name>
        <dbReference type="ChEBI" id="CHEBI:30616"/>
    </ligand>
</feature>
<organism evidence="13">
    <name type="scientific">Phytophthora nicotianae</name>
    <name type="common">Potato buckeye rot agent</name>
    <name type="synonym">Phytophthora parasitica</name>
    <dbReference type="NCBI Taxonomy" id="4792"/>
    <lineage>
        <taxon>Eukaryota</taxon>
        <taxon>Sar</taxon>
        <taxon>Stramenopiles</taxon>
        <taxon>Oomycota</taxon>
        <taxon>Peronosporomycetes</taxon>
        <taxon>Peronosporales</taxon>
        <taxon>Peronosporaceae</taxon>
        <taxon>Phytophthora</taxon>
    </lineage>
</organism>
<dbReference type="Proteomes" id="UP000054423">
    <property type="component" value="Unassembled WGS sequence"/>
</dbReference>
<reference evidence="11" key="2">
    <citation type="submission" date="2013-11" db="EMBL/GenBank/DDBJ databases">
        <title>The Genome Sequence of Phytophthora parasitica CJ02B3.</title>
        <authorList>
            <consortium name="The Broad Institute Genomics Platform"/>
            <person name="Russ C."/>
            <person name="Tyler B."/>
            <person name="Panabieres F."/>
            <person name="Shan W."/>
            <person name="Tripathy S."/>
            <person name="Grunwald N."/>
            <person name="Machado M."/>
            <person name="Johnson C.S."/>
            <person name="Arredondo F."/>
            <person name="Hong C."/>
            <person name="Coffey M."/>
            <person name="Young S.K."/>
            <person name="Zeng Q."/>
            <person name="Gargeya S."/>
            <person name="Fitzgerald M."/>
            <person name="Abouelleil A."/>
            <person name="Alvarado L."/>
            <person name="Chapman S.B."/>
            <person name="Gainer-Dewar J."/>
            <person name="Goldberg J."/>
            <person name="Griggs A."/>
            <person name="Gujja S."/>
            <person name="Hansen M."/>
            <person name="Howarth C."/>
            <person name="Imamovic A."/>
            <person name="Ireland A."/>
            <person name="Larimer J."/>
            <person name="McCowan C."/>
            <person name="Murphy C."/>
            <person name="Pearson M."/>
            <person name="Poon T.W."/>
            <person name="Priest M."/>
            <person name="Roberts A."/>
            <person name="Saif S."/>
            <person name="Shea T."/>
            <person name="Sykes S."/>
            <person name="Wortman J."/>
            <person name="Nusbaum C."/>
            <person name="Birren B."/>
        </authorList>
    </citation>
    <scope>NUCLEOTIDE SEQUENCE [LARGE SCALE GENOMIC DNA]</scope>
    <source>
        <strain evidence="11">CJ02B3</strain>
    </source>
</reference>
<dbReference type="PROSITE" id="PS51510">
    <property type="entry name" value="PHOSPHAGEN_KINASE_C"/>
    <property type="match status" value="2"/>
</dbReference>
<dbReference type="Proteomes" id="UP000053864">
    <property type="component" value="Unassembled WGS sequence"/>
</dbReference>
<keyword evidence="3 7" id="KW-0547">Nucleotide-binding</keyword>
<dbReference type="InterPro" id="IPR000749">
    <property type="entry name" value="ATP-guanido_PTrfase"/>
</dbReference>
<dbReference type="PROSITE" id="PS51509">
    <property type="entry name" value="PHOSPHAGEN_KINASE_N"/>
    <property type="match status" value="2"/>
</dbReference>
<feature type="binding site" evidence="7">
    <location>
        <position position="666"/>
    </location>
    <ligand>
        <name>ATP</name>
        <dbReference type="ChEBI" id="CHEBI:30616"/>
    </ligand>
</feature>
<accession>W2LBS9</accession>
<evidence type="ECO:0000256" key="3">
    <source>
        <dbReference type="ARBA" id="ARBA00022741"/>
    </source>
</evidence>
<dbReference type="PANTHER" id="PTHR11547:SF38">
    <property type="entry name" value="ARGININE KINASE 1-RELATED"/>
    <property type="match status" value="1"/>
</dbReference>
<evidence type="ECO:0000256" key="5">
    <source>
        <dbReference type="ARBA" id="ARBA00022840"/>
    </source>
</evidence>
<proteinExistence type="inferred from homology"/>
<dbReference type="InterPro" id="IPR022415">
    <property type="entry name" value="ATP-guanido_PTrfase_AS"/>
</dbReference>
<evidence type="ECO:0000256" key="7">
    <source>
        <dbReference type="PROSITE-ProRule" id="PRU00843"/>
    </source>
</evidence>
<evidence type="ECO:0000256" key="6">
    <source>
        <dbReference type="PROSITE-ProRule" id="PRU00842"/>
    </source>
</evidence>
<protein>
    <recommendedName>
        <fullName evidence="16">Creatine kinase</fullName>
    </recommendedName>
</protein>
<evidence type="ECO:0000259" key="10">
    <source>
        <dbReference type="PROSITE" id="PS51510"/>
    </source>
</evidence>
<evidence type="ECO:0000313" key="14">
    <source>
        <dbReference type="EMBL" id="ETM48105.1"/>
    </source>
</evidence>
<dbReference type="GO" id="GO:0005615">
    <property type="term" value="C:extracellular space"/>
    <property type="evidence" value="ECO:0007669"/>
    <property type="project" value="TreeGrafter"/>
</dbReference>
<evidence type="ECO:0000256" key="8">
    <source>
        <dbReference type="RuleBase" id="RU000505"/>
    </source>
</evidence>
<feature type="domain" description="Phosphagen kinase C-terminal" evidence="10">
    <location>
        <begin position="554"/>
        <end position="798"/>
    </location>
</feature>
<dbReference type="GO" id="GO:0046314">
    <property type="term" value="P:phosphocreatine biosynthetic process"/>
    <property type="evidence" value="ECO:0007669"/>
    <property type="project" value="InterPro"/>
</dbReference>
<dbReference type="VEuPathDB" id="FungiDB:PPTG_10603"/>
<dbReference type="InterPro" id="IPR014746">
    <property type="entry name" value="Gln_synth/guanido_kin_cat_dom"/>
</dbReference>
<feature type="binding site" evidence="7">
    <location>
        <begin position="722"/>
        <end position="726"/>
    </location>
    <ligand>
        <name>ATP</name>
        <dbReference type="ChEBI" id="CHEBI:30616"/>
    </ligand>
</feature>
<dbReference type="EMBL" id="KI692508">
    <property type="protein sequence ID" value="ETM48105.1"/>
    <property type="molecule type" value="Genomic_DNA"/>
</dbReference>
<dbReference type="InterPro" id="IPR022413">
    <property type="entry name" value="ATP-guanido_PTrfase_N"/>
</dbReference>
<evidence type="ECO:0000256" key="2">
    <source>
        <dbReference type="ARBA" id="ARBA00022679"/>
    </source>
</evidence>
<evidence type="ECO:0000313" key="15">
    <source>
        <dbReference type="Proteomes" id="UP000053864"/>
    </source>
</evidence>
<keyword evidence="2 7" id="KW-0808">Transferase</keyword>
<dbReference type="Pfam" id="PF02807">
    <property type="entry name" value="ATP-gua_PtransN"/>
    <property type="match status" value="2"/>
</dbReference>
<dbReference type="Gene3D" id="1.10.135.10">
    <property type="entry name" value="ATP:guanido phosphotransferase, N-terminal domain"/>
    <property type="match status" value="2"/>
</dbReference>
<feature type="domain" description="Phosphagen kinase N-terminal" evidence="9">
    <location>
        <begin position="445"/>
        <end position="528"/>
    </location>
</feature>
<dbReference type="Pfam" id="PF00217">
    <property type="entry name" value="ATP-gua_Ptrans"/>
    <property type="match status" value="2"/>
</dbReference>
<dbReference type="EMBL" id="KI679289">
    <property type="protein sequence ID" value="ETL94866.1"/>
    <property type="molecule type" value="Genomic_DNA"/>
</dbReference>
<dbReference type="Gene3D" id="3.30.590.10">
    <property type="entry name" value="Glutamine synthetase/guanido kinase, catalytic domain"/>
    <property type="match status" value="2"/>
</dbReference>
<feature type="domain" description="Phosphagen kinase N-terminal" evidence="9">
    <location>
        <begin position="57"/>
        <end position="141"/>
    </location>
</feature>
<gene>
    <name evidence="14" type="ORF">L914_07315</name>
    <name evidence="11" type="ORF">L915_07423</name>
    <name evidence="12" type="ORF">L916_07368</name>
    <name evidence="13" type="ORF">L917_07255</name>
</gene>
<feature type="binding site" evidence="7">
    <location>
        <position position="620"/>
    </location>
    <ligand>
        <name>ATP</name>
        <dbReference type="ChEBI" id="CHEBI:30616"/>
    </ligand>
</feature>
<dbReference type="SUPFAM" id="SSF55931">
    <property type="entry name" value="Glutamine synthetase/guanido kinase"/>
    <property type="match status" value="2"/>
</dbReference>